<evidence type="ECO:0000313" key="3">
    <source>
        <dbReference type="Proteomes" id="UP000287830"/>
    </source>
</evidence>
<proteinExistence type="predicted"/>
<dbReference type="Proteomes" id="UP000287830">
    <property type="component" value="Unassembled WGS sequence"/>
</dbReference>
<feature type="region of interest" description="Disordered" evidence="1">
    <location>
        <begin position="66"/>
        <end position="88"/>
    </location>
</feature>
<name>A0A7U9L1Y3_9ACTN</name>
<evidence type="ECO:0000313" key="2">
    <source>
        <dbReference type="EMBL" id="GCD39539.1"/>
    </source>
</evidence>
<comment type="caution">
    <text evidence="2">The sequence shown here is derived from an EMBL/GenBank/DDBJ whole genome shotgun (WGS) entry which is preliminary data.</text>
</comment>
<accession>A0A7U9L1Y3</accession>
<evidence type="ECO:0000256" key="1">
    <source>
        <dbReference type="SAM" id="MobiDB-lite"/>
    </source>
</evidence>
<sequence>MVSQRAQKTVSWRCGRRYSARACGWIRAAIVDPPKEQLIAVRAAGRRPVTGAPFVYPVRATRTRNSGGALVHGRTPSSVRPGDHPPVSPRTCPGPTIHRALSPCTRCPGVLTRFGSCFYAMCHVVPLNASRIGAGLPGNACAGPARSVRAMMSGETAFPRVPLFGDCPISTTSPASCHHPAPLQHRTERPITSSGAGTKIRTIRGPTLPERPWHVPTQQVSTTMSPVPPADEETAGRFAVPHPALPGHAAYSPKVSVRTDCPRPRPSRPVLSGENPGSMEAAGERLGRIGCVTRHDAERRRRIVLRRSEARRATYPQVSPVW</sequence>
<dbReference type="EMBL" id="BHZC01000001">
    <property type="protein sequence ID" value="GCD39539.1"/>
    <property type="molecule type" value="Genomic_DNA"/>
</dbReference>
<gene>
    <name evidence="2" type="ORF">OEIGOIKO_07395</name>
</gene>
<reference evidence="2 3" key="1">
    <citation type="submission" date="2018-11" db="EMBL/GenBank/DDBJ databases">
        <title>Whole genome sequence of Streptomyces chrestomyceticus NBRC 13444(T).</title>
        <authorList>
            <person name="Komaki H."/>
            <person name="Tamura T."/>
        </authorList>
    </citation>
    <scope>NUCLEOTIDE SEQUENCE [LARGE SCALE GENOMIC DNA]</scope>
    <source>
        <strain evidence="2 3">NBRC 13444</strain>
    </source>
</reference>
<feature type="region of interest" description="Disordered" evidence="1">
    <location>
        <begin position="244"/>
        <end position="281"/>
    </location>
</feature>
<feature type="region of interest" description="Disordered" evidence="1">
    <location>
        <begin position="175"/>
        <end position="232"/>
    </location>
</feature>
<organism evidence="2 3">
    <name type="scientific">Streptomyces chrestomyceticus JCM 4735</name>
    <dbReference type="NCBI Taxonomy" id="1306181"/>
    <lineage>
        <taxon>Bacteria</taxon>
        <taxon>Bacillati</taxon>
        <taxon>Actinomycetota</taxon>
        <taxon>Actinomycetes</taxon>
        <taxon>Kitasatosporales</taxon>
        <taxon>Streptomycetaceae</taxon>
        <taxon>Streptomyces</taxon>
    </lineage>
</organism>
<protein>
    <submittedName>
        <fullName evidence="2">Uncharacterized protein</fullName>
    </submittedName>
</protein>
<dbReference type="AlphaFoldDB" id="A0A7U9L1Y3"/>
<feature type="compositionally biased region" description="Polar residues" evidence="1">
    <location>
        <begin position="216"/>
        <end position="225"/>
    </location>
</feature>